<evidence type="ECO:0000256" key="2">
    <source>
        <dbReference type="ARBA" id="ARBA00012438"/>
    </source>
</evidence>
<evidence type="ECO:0000256" key="5">
    <source>
        <dbReference type="ARBA" id="ARBA00022741"/>
    </source>
</evidence>
<dbReference type="Gene3D" id="3.30.565.10">
    <property type="entry name" value="Histidine kinase-like ATPase, C-terminal domain"/>
    <property type="match status" value="1"/>
</dbReference>
<dbReference type="RefSeq" id="WP_203920353.1">
    <property type="nucleotide sequence ID" value="NZ_BONZ01000046.1"/>
</dbReference>
<organism evidence="13 14">
    <name type="scientific">Rugosimonospora africana</name>
    <dbReference type="NCBI Taxonomy" id="556532"/>
    <lineage>
        <taxon>Bacteria</taxon>
        <taxon>Bacillati</taxon>
        <taxon>Actinomycetota</taxon>
        <taxon>Actinomycetes</taxon>
        <taxon>Micromonosporales</taxon>
        <taxon>Micromonosporaceae</taxon>
        <taxon>Rugosimonospora</taxon>
    </lineage>
</organism>
<feature type="domain" description="Histidine kinase/HSP90-like ATPase" evidence="11">
    <location>
        <begin position="305"/>
        <end position="407"/>
    </location>
</feature>
<keyword evidence="3" id="KW-0597">Phosphoprotein</keyword>
<dbReference type="AlphaFoldDB" id="A0A8J3QY25"/>
<dbReference type="GO" id="GO:0046983">
    <property type="term" value="F:protein dimerization activity"/>
    <property type="evidence" value="ECO:0007669"/>
    <property type="project" value="InterPro"/>
</dbReference>
<dbReference type="GO" id="GO:0016020">
    <property type="term" value="C:membrane"/>
    <property type="evidence" value="ECO:0007669"/>
    <property type="project" value="InterPro"/>
</dbReference>
<keyword evidence="14" id="KW-1185">Reference proteome</keyword>
<dbReference type="EC" id="2.7.13.3" evidence="2"/>
<feature type="transmembrane region" description="Helical" evidence="10">
    <location>
        <begin position="107"/>
        <end position="125"/>
    </location>
</feature>
<keyword evidence="9" id="KW-0175">Coiled coil</keyword>
<name>A0A8J3QY25_9ACTN</name>
<keyword evidence="4" id="KW-0808">Transferase</keyword>
<dbReference type="InterPro" id="IPR011712">
    <property type="entry name" value="Sig_transdc_His_kin_sub3_dim/P"/>
</dbReference>
<dbReference type="Pfam" id="PF02518">
    <property type="entry name" value="HATPase_c"/>
    <property type="match status" value="1"/>
</dbReference>
<keyword evidence="8" id="KW-0902">Two-component regulatory system</keyword>
<evidence type="ECO:0000259" key="11">
    <source>
        <dbReference type="Pfam" id="PF02518"/>
    </source>
</evidence>
<keyword evidence="10" id="KW-1133">Transmembrane helix</keyword>
<proteinExistence type="predicted"/>
<keyword evidence="7" id="KW-0067">ATP-binding</keyword>
<comment type="catalytic activity">
    <reaction evidence="1">
        <text>ATP + protein L-histidine = ADP + protein N-phospho-L-histidine.</text>
        <dbReference type="EC" id="2.7.13.3"/>
    </reaction>
</comment>
<dbReference type="CDD" id="cd16917">
    <property type="entry name" value="HATPase_UhpB-NarQ-NarX-like"/>
    <property type="match status" value="1"/>
</dbReference>
<dbReference type="InterPro" id="IPR036890">
    <property type="entry name" value="HATPase_C_sf"/>
</dbReference>
<dbReference type="Proteomes" id="UP000642748">
    <property type="component" value="Unassembled WGS sequence"/>
</dbReference>
<evidence type="ECO:0000313" key="14">
    <source>
        <dbReference type="Proteomes" id="UP000642748"/>
    </source>
</evidence>
<keyword evidence="6 13" id="KW-0418">Kinase</keyword>
<feature type="transmembrane region" description="Helical" evidence="10">
    <location>
        <begin position="12"/>
        <end position="31"/>
    </location>
</feature>
<evidence type="ECO:0000256" key="7">
    <source>
        <dbReference type="ARBA" id="ARBA00022840"/>
    </source>
</evidence>
<evidence type="ECO:0000256" key="1">
    <source>
        <dbReference type="ARBA" id="ARBA00000085"/>
    </source>
</evidence>
<protein>
    <recommendedName>
        <fullName evidence="2">histidine kinase</fullName>
        <ecNumber evidence="2">2.7.13.3</ecNumber>
    </recommendedName>
</protein>
<dbReference type="Gene3D" id="1.20.5.1930">
    <property type="match status" value="1"/>
</dbReference>
<feature type="coiled-coil region" evidence="9">
    <location>
        <begin position="158"/>
        <end position="185"/>
    </location>
</feature>
<feature type="transmembrane region" description="Helical" evidence="10">
    <location>
        <begin position="67"/>
        <end position="86"/>
    </location>
</feature>
<dbReference type="InterPro" id="IPR003594">
    <property type="entry name" value="HATPase_dom"/>
</dbReference>
<keyword evidence="5" id="KW-0547">Nucleotide-binding</keyword>
<sequence length="411" mass="42645">MNVARPAVRDGVLAATVTGVTVAVSIGVNGWHEGRPDLAARPLDAGGVALLLVAGGALAWWRRAPTVTLLVTFFAVTGYNLAKYPPGPAYLPAIMGTFAAILWGRRWVAYAVLACGYLLAVRPLVGDSAAGTQFGLAAWLLVLAGAAEIIRIRTRARRAEAGRRAQAARAEADAARSRASEQRLRVARELHDTLGHQLALITVQANAGLGLVARDPGRTADALRAIKEAGNAALADLQFALDTLRSTDEGAEYPGPGDDEARHPAPLVSSPVDLARLLEGAHAAGLRATLNSVGPPRLVPFAVDRAAYRIVQEAVTNAIRYTGAGASLLVRITYAERSLSVLVTNDVGAGPRQPADVAASATSAPAARRSSGIGLVGMRERVSALGGRFDAGPDPRGGFTVEATLPIGPNS</sequence>
<dbReference type="GO" id="GO:0005524">
    <property type="term" value="F:ATP binding"/>
    <property type="evidence" value="ECO:0007669"/>
    <property type="project" value="UniProtKB-KW"/>
</dbReference>
<evidence type="ECO:0000256" key="10">
    <source>
        <dbReference type="SAM" id="Phobius"/>
    </source>
</evidence>
<dbReference type="InterPro" id="IPR050482">
    <property type="entry name" value="Sensor_HK_TwoCompSys"/>
</dbReference>
<evidence type="ECO:0000313" key="13">
    <source>
        <dbReference type="EMBL" id="GIH16776.1"/>
    </source>
</evidence>
<evidence type="ECO:0000256" key="9">
    <source>
        <dbReference type="SAM" id="Coils"/>
    </source>
</evidence>
<dbReference type="GO" id="GO:0000155">
    <property type="term" value="F:phosphorelay sensor kinase activity"/>
    <property type="evidence" value="ECO:0007669"/>
    <property type="project" value="InterPro"/>
</dbReference>
<keyword evidence="10" id="KW-0812">Transmembrane</keyword>
<keyword evidence="10" id="KW-0472">Membrane</keyword>
<accession>A0A8J3QY25</accession>
<reference evidence="13" key="1">
    <citation type="submission" date="2021-01" db="EMBL/GenBank/DDBJ databases">
        <title>Whole genome shotgun sequence of Rugosimonospora africana NBRC 104875.</title>
        <authorList>
            <person name="Komaki H."/>
            <person name="Tamura T."/>
        </authorList>
    </citation>
    <scope>NUCLEOTIDE SEQUENCE</scope>
    <source>
        <strain evidence="13">NBRC 104875</strain>
    </source>
</reference>
<feature type="domain" description="Signal transduction histidine kinase subgroup 3 dimerisation and phosphoacceptor" evidence="12">
    <location>
        <begin position="183"/>
        <end position="248"/>
    </location>
</feature>
<dbReference type="Pfam" id="PF07730">
    <property type="entry name" value="HisKA_3"/>
    <property type="match status" value="1"/>
</dbReference>
<feature type="transmembrane region" description="Helical" evidence="10">
    <location>
        <begin position="131"/>
        <end position="150"/>
    </location>
</feature>
<dbReference type="EMBL" id="BONZ01000046">
    <property type="protein sequence ID" value="GIH16776.1"/>
    <property type="molecule type" value="Genomic_DNA"/>
</dbReference>
<evidence type="ECO:0000256" key="3">
    <source>
        <dbReference type="ARBA" id="ARBA00022553"/>
    </source>
</evidence>
<evidence type="ECO:0000259" key="12">
    <source>
        <dbReference type="Pfam" id="PF07730"/>
    </source>
</evidence>
<comment type="caution">
    <text evidence="13">The sequence shown here is derived from an EMBL/GenBank/DDBJ whole genome shotgun (WGS) entry which is preliminary data.</text>
</comment>
<evidence type="ECO:0000256" key="8">
    <source>
        <dbReference type="ARBA" id="ARBA00023012"/>
    </source>
</evidence>
<dbReference type="PANTHER" id="PTHR24421">
    <property type="entry name" value="NITRATE/NITRITE SENSOR PROTEIN NARX-RELATED"/>
    <property type="match status" value="1"/>
</dbReference>
<evidence type="ECO:0000256" key="6">
    <source>
        <dbReference type="ARBA" id="ARBA00022777"/>
    </source>
</evidence>
<dbReference type="SUPFAM" id="SSF55874">
    <property type="entry name" value="ATPase domain of HSP90 chaperone/DNA topoisomerase II/histidine kinase"/>
    <property type="match status" value="1"/>
</dbReference>
<evidence type="ECO:0000256" key="4">
    <source>
        <dbReference type="ARBA" id="ARBA00022679"/>
    </source>
</evidence>
<gene>
    <name evidence="13" type="ORF">Raf01_49480</name>
</gene>
<dbReference type="PANTHER" id="PTHR24421:SF10">
    <property type="entry name" value="NITRATE_NITRITE SENSOR PROTEIN NARQ"/>
    <property type="match status" value="1"/>
</dbReference>